<name>A0A438AL20_9RHOB</name>
<dbReference type="InterPro" id="IPR058031">
    <property type="entry name" value="AAA_lid_NorR"/>
</dbReference>
<keyword evidence="9" id="KW-1185">Reference proteome</keyword>
<keyword evidence="5" id="KW-0804">Transcription</keyword>
<protein>
    <submittedName>
        <fullName evidence="8">Sigma-54-dependent Fis family transcriptional regulator</fullName>
    </submittedName>
</protein>
<evidence type="ECO:0000259" key="7">
    <source>
        <dbReference type="PROSITE" id="PS50045"/>
    </source>
</evidence>
<comment type="caution">
    <text evidence="8">The sequence shown here is derived from an EMBL/GenBank/DDBJ whole genome shotgun (WGS) entry which is preliminary data.</text>
</comment>
<dbReference type="SMART" id="SM00989">
    <property type="entry name" value="V4R"/>
    <property type="match status" value="1"/>
</dbReference>
<dbReference type="GO" id="GO:0000160">
    <property type="term" value="P:phosphorelay signal transduction system"/>
    <property type="evidence" value="ECO:0007669"/>
    <property type="project" value="UniProtKB-KW"/>
</dbReference>
<dbReference type="PROSITE" id="PS50045">
    <property type="entry name" value="SIGMA54_INTERACT_4"/>
    <property type="match status" value="1"/>
</dbReference>
<feature type="domain" description="Sigma-54 factor interaction" evidence="7">
    <location>
        <begin position="254"/>
        <end position="463"/>
    </location>
</feature>
<evidence type="ECO:0000313" key="8">
    <source>
        <dbReference type="EMBL" id="RVV99369.1"/>
    </source>
</evidence>
<dbReference type="InterPro" id="IPR002197">
    <property type="entry name" value="HTH_Fis"/>
</dbReference>
<dbReference type="PROSITE" id="PS00688">
    <property type="entry name" value="SIGMA54_INTERACT_3"/>
    <property type="match status" value="1"/>
</dbReference>
<accession>A0A438AL20</accession>
<dbReference type="SUPFAM" id="SSF111126">
    <property type="entry name" value="Ligand-binding domain in the NO signalling and Golgi transport"/>
    <property type="match status" value="1"/>
</dbReference>
<gene>
    <name evidence="8" type="ORF">EKE94_01360</name>
</gene>
<dbReference type="GO" id="GO:0005524">
    <property type="term" value="F:ATP binding"/>
    <property type="evidence" value="ECO:0007669"/>
    <property type="project" value="UniProtKB-KW"/>
</dbReference>
<dbReference type="Gene3D" id="1.10.10.60">
    <property type="entry name" value="Homeodomain-like"/>
    <property type="match status" value="1"/>
</dbReference>
<dbReference type="SUPFAM" id="SSF52540">
    <property type="entry name" value="P-loop containing nucleoside triphosphate hydrolases"/>
    <property type="match status" value="1"/>
</dbReference>
<dbReference type="InterPro" id="IPR024096">
    <property type="entry name" value="NO_sig/Golgi_transp_ligand-bd"/>
</dbReference>
<evidence type="ECO:0000256" key="3">
    <source>
        <dbReference type="ARBA" id="ARBA00023012"/>
    </source>
</evidence>
<keyword evidence="1" id="KW-0547">Nucleotide-binding</keyword>
<evidence type="ECO:0000313" key="9">
    <source>
        <dbReference type="Proteomes" id="UP000285908"/>
    </source>
</evidence>
<feature type="region of interest" description="Disordered" evidence="6">
    <location>
        <begin position="227"/>
        <end position="246"/>
    </location>
</feature>
<organism evidence="8 9">
    <name type="scientific">Mesobaculum littorinae</name>
    <dbReference type="NCBI Taxonomy" id="2486419"/>
    <lineage>
        <taxon>Bacteria</taxon>
        <taxon>Pseudomonadati</taxon>
        <taxon>Pseudomonadota</taxon>
        <taxon>Alphaproteobacteria</taxon>
        <taxon>Rhodobacterales</taxon>
        <taxon>Roseobacteraceae</taxon>
        <taxon>Mesobaculum</taxon>
    </lineage>
</organism>
<dbReference type="RefSeq" id="WP_127904811.1">
    <property type="nucleotide sequence ID" value="NZ_RQXX01000001.1"/>
</dbReference>
<dbReference type="PRINTS" id="PR01590">
    <property type="entry name" value="HTHFIS"/>
</dbReference>
<dbReference type="Gene3D" id="1.10.8.60">
    <property type="match status" value="1"/>
</dbReference>
<dbReference type="InterPro" id="IPR027417">
    <property type="entry name" value="P-loop_NTPase"/>
</dbReference>
<evidence type="ECO:0000256" key="5">
    <source>
        <dbReference type="ARBA" id="ARBA00023163"/>
    </source>
</evidence>
<dbReference type="OrthoDB" id="9770562at2"/>
<keyword evidence="3" id="KW-0902">Two-component regulatory system</keyword>
<dbReference type="InterPro" id="IPR002078">
    <property type="entry name" value="Sigma_54_int"/>
</dbReference>
<dbReference type="Gene3D" id="3.40.50.300">
    <property type="entry name" value="P-loop containing nucleotide triphosphate hydrolases"/>
    <property type="match status" value="1"/>
</dbReference>
<dbReference type="AlphaFoldDB" id="A0A438AL20"/>
<dbReference type="InterPro" id="IPR009057">
    <property type="entry name" value="Homeodomain-like_sf"/>
</dbReference>
<dbReference type="GO" id="GO:0006355">
    <property type="term" value="P:regulation of DNA-templated transcription"/>
    <property type="evidence" value="ECO:0007669"/>
    <property type="project" value="InterPro"/>
</dbReference>
<dbReference type="Pfam" id="PF06505">
    <property type="entry name" value="XylR_N"/>
    <property type="match status" value="1"/>
</dbReference>
<dbReference type="InterPro" id="IPR004096">
    <property type="entry name" value="V4R"/>
</dbReference>
<evidence type="ECO:0000256" key="1">
    <source>
        <dbReference type="ARBA" id="ARBA00022741"/>
    </source>
</evidence>
<reference evidence="8 9" key="1">
    <citation type="submission" date="2018-11" db="EMBL/GenBank/DDBJ databases">
        <title>Mesobaculum littorinae gen. nov., sp. nov., isolated from Littorina scabra that represents a novel genus of the order Rhodobacteraceae.</title>
        <authorList>
            <person name="Li F."/>
        </authorList>
    </citation>
    <scope>NUCLEOTIDE SEQUENCE [LARGE SCALE GENOMIC DNA]</scope>
    <source>
        <strain evidence="8 9">M0103</strain>
    </source>
</reference>
<dbReference type="SUPFAM" id="SSF46689">
    <property type="entry name" value="Homeodomain-like"/>
    <property type="match status" value="1"/>
</dbReference>
<keyword evidence="4" id="KW-0805">Transcription regulation</keyword>
<dbReference type="Pfam" id="PF25601">
    <property type="entry name" value="AAA_lid_14"/>
    <property type="match status" value="1"/>
</dbReference>
<dbReference type="EMBL" id="RQXX01000001">
    <property type="protein sequence ID" value="RVV99369.1"/>
    <property type="molecule type" value="Genomic_DNA"/>
</dbReference>
<evidence type="ECO:0000256" key="2">
    <source>
        <dbReference type="ARBA" id="ARBA00022840"/>
    </source>
</evidence>
<dbReference type="Pfam" id="PF00158">
    <property type="entry name" value="Sigma54_activat"/>
    <property type="match status" value="1"/>
</dbReference>
<dbReference type="InterPro" id="IPR010523">
    <property type="entry name" value="XylR_N"/>
</dbReference>
<dbReference type="CDD" id="cd00009">
    <property type="entry name" value="AAA"/>
    <property type="match status" value="1"/>
</dbReference>
<dbReference type="InterPro" id="IPR025944">
    <property type="entry name" value="Sigma_54_int_dom_CS"/>
</dbReference>
<evidence type="ECO:0000256" key="6">
    <source>
        <dbReference type="SAM" id="MobiDB-lite"/>
    </source>
</evidence>
<dbReference type="Pfam" id="PF02830">
    <property type="entry name" value="V4R"/>
    <property type="match status" value="1"/>
</dbReference>
<sequence length="561" mass="61679">MPRHISLSEASRRAPAILERGDSDLLKEGAAPTLEDLAGALQFALGDGRVWLNDERMLLLQSEVLGQLRAAMIHEIGMDRTRERLMQVGWEQGVRYANLVANRFGKSDMTAALAAGPRIHTMAGHAKVVTKRFEFNLRKLEYLGEFHWIDSAEGAEHLRNFGTCDCPACWMQVAVPSGYTSALLGFPVIFREVECIAQGAQRCVIMGKDAAAWGGDMPEFKMFGIDQPPRPPSRPWTPPSDIPQPQEDGRFGGIIGNSPAIQRVRRLAEKAATNRVPVMFIGEPGVGKEHFARYLHRQGETPQGPFVPVYCSALDGPADKADRVLFGDDGLIAQATGGTLFLNDVLALPQVAQANLTRLLHDGRKQRFRVISAASRSPLDAVAEGAFRADLHYILSLLPIHTPPLRERREDIPALVETFLGRFRAQHRKPVQGLAGGLTDMLLRYDFPGNVRELSNMIERGVIYAEPGGQIDIRHVFTGVEVAPDLANRIRRDGALGRTPGGADPGGIEGRERSLTDLEIEAVISALNACDWNVSAAARKLGVTRAKLDYRIRKHGLDRQT</sequence>
<dbReference type="GO" id="GO:0043565">
    <property type="term" value="F:sequence-specific DNA binding"/>
    <property type="evidence" value="ECO:0007669"/>
    <property type="project" value="InterPro"/>
</dbReference>
<proteinExistence type="predicted"/>
<dbReference type="PANTHER" id="PTHR32071">
    <property type="entry name" value="TRANSCRIPTIONAL REGULATORY PROTEIN"/>
    <property type="match status" value="1"/>
</dbReference>
<evidence type="ECO:0000256" key="4">
    <source>
        <dbReference type="ARBA" id="ARBA00023015"/>
    </source>
</evidence>
<dbReference type="Pfam" id="PF02954">
    <property type="entry name" value="HTH_8"/>
    <property type="match status" value="1"/>
</dbReference>
<keyword evidence="2" id="KW-0067">ATP-binding</keyword>
<dbReference type="Proteomes" id="UP000285908">
    <property type="component" value="Unassembled WGS sequence"/>
</dbReference>
<feature type="compositionally biased region" description="Pro residues" evidence="6">
    <location>
        <begin position="228"/>
        <end position="242"/>
    </location>
</feature>